<evidence type="ECO:0000313" key="3">
    <source>
        <dbReference type="EMBL" id="MBB5185737.1"/>
    </source>
</evidence>
<dbReference type="InterPro" id="IPR036397">
    <property type="entry name" value="RNaseH_sf"/>
</dbReference>
<dbReference type="Pfam" id="PF22483">
    <property type="entry name" value="Mu-transpos_C_2"/>
    <property type="match status" value="1"/>
</dbReference>
<protein>
    <submittedName>
        <fullName evidence="3">Transposase</fullName>
    </submittedName>
</protein>
<proteinExistence type="inferred from homology"/>
<dbReference type="NCBIfam" id="NF033546">
    <property type="entry name" value="transpos_IS21"/>
    <property type="match status" value="1"/>
</dbReference>
<organism evidence="3 4">
    <name type="scientific">Faecalicoccus acidiformans</name>
    <dbReference type="NCBI Taxonomy" id="915173"/>
    <lineage>
        <taxon>Bacteria</taxon>
        <taxon>Bacillati</taxon>
        <taxon>Bacillota</taxon>
        <taxon>Erysipelotrichia</taxon>
        <taxon>Erysipelotrichales</taxon>
        <taxon>Erysipelotrichaceae</taxon>
        <taxon>Faecalicoccus</taxon>
    </lineage>
</organism>
<dbReference type="Proteomes" id="UP000521313">
    <property type="component" value="Unassembled WGS sequence"/>
</dbReference>
<dbReference type="PANTHER" id="PTHR35004">
    <property type="entry name" value="TRANSPOSASE RV3428C-RELATED"/>
    <property type="match status" value="1"/>
</dbReference>
<dbReference type="Gene3D" id="3.30.420.10">
    <property type="entry name" value="Ribonuclease H-like superfamily/Ribonuclease H"/>
    <property type="match status" value="1"/>
</dbReference>
<evidence type="ECO:0000256" key="1">
    <source>
        <dbReference type="ARBA" id="ARBA00009277"/>
    </source>
</evidence>
<dbReference type="SUPFAM" id="SSF53098">
    <property type="entry name" value="Ribonuclease H-like"/>
    <property type="match status" value="1"/>
</dbReference>
<dbReference type="EMBL" id="JACHHD010000028">
    <property type="protein sequence ID" value="MBB5185737.1"/>
    <property type="molecule type" value="Genomic_DNA"/>
</dbReference>
<feature type="domain" description="Integrase catalytic" evidence="2">
    <location>
        <begin position="133"/>
        <end position="315"/>
    </location>
</feature>
<reference evidence="3 4" key="1">
    <citation type="submission" date="2020-08" db="EMBL/GenBank/DDBJ databases">
        <title>Genomic Encyclopedia of Type Strains, Phase IV (KMG-IV): sequencing the most valuable type-strain genomes for metagenomic binning, comparative biology and taxonomic classification.</title>
        <authorList>
            <person name="Goeker M."/>
        </authorList>
    </citation>
    <scope>NUCLEOTIDE SEQUENCE [LARGE SCALE GENOMIC DNA]</scope>
    <source>
        <strain evidence="3 4">DSM 26963</strain>
    </source>
</reference>
<comment type="similarity">
    <text evidence="1">Belongs to the transposase IS21/IS408/IS1162 family.</text>
</comment>
<accession>A0A7W8G077</accession>
<dbReference type="GO" id="GO:0015074">
    <property type="term" value="P:DNA integration"/>
    <property type="evidence" value="ECO:0007669"/>
    <property type="project" value="InterPro"/>
</dbReference>
<sequence>MVKRYKEILRYFDNGFSQRQIADLTNVSRGTVIKTIDAFKALNVPWKEVRFLSDQELEEILFRKSDSLSNSLYLEPDFESLSRELLKKGVTKKLLWEEYVQYCDTVGKIPYKYTQFCVRFNRFLEVSKATMHFEHTPGEKMEVDWAGQTLTVEDPYTGEIHKAYLFVGALPYSQYVYAEVTEDMKQENWIMAHVHMFNYFGGTAPVLVCDNLKTGVTKHPKNGEIVLNDSYKEMADYYDIAIIPAAVRTPKGKPSAEGSVGKLTSDILARLRKETFHSVYEANEKVKQLLKDFNSRPFQKRDESRITVFLLEEKEKLRELPKDPFEYGYWKQATVQYNYHVSIEKMYYSVPYEYIHKKANVRVSKNLIEIYIDHQRICSHPRLKGRTGQYSTNPDHMPPNHKMASEWNGTRFIRWASKIGSNTETVIQRLLGSYKVEQQAYNGCRSILKLADSNTPEKLEKACVKALSLIHSPRYRNIKLIIQHIQDNKEEPDIEDNEGAILRGSNYYGGTNNE</sequence>
<dbReference type="AlphaFoldDB" id="A0A7W8G077"/>
<dbReference type="RefSeq" id="WP_183376969.1">
    <property type="nucleotide sequence ID" value="NZ_JACHHD010000028.1"/>
</dbReference>
<dbReference type="InterPro" id="IPR012337">
    <property type="entry name" value="RNaseH-like_sf"/>
</dbReference>
<name>A0A7W8G077_9FIRM</name>
<dbReference type="InterPro" id="IPR054353">
    <property type="entry name" value="IstA-like_C"/>
</dbReference>
<gene>
    <name evidence="3" type="ORF">HNQ43_001820</name>
</gene>
<dbReference type="PANTHER" id="PTHR35004:SF8">
    <property type="entry name" value="TRANSPOSASE RV3428C-RELATED"/>
    <property type="match status" value="1"/>
</dbReference>
<evidence type="ECO:0000313" key="4">
    <source>
        <dbReference type="Proteomes" id="UP000521313"/>
    </source>
</evidence>
<dbReference type="PROSITE" id="PS50994">
    <property type="entry name" value="INTEGRASE"/>
    <property type="match status" value="1"/>
</dbReference>
<dbReference type="GO" id="GO:0003676">
    <property type="term" value="F:nucleic acid binding"/>
    <property type="evidence" value="ECO:0007669"/>
    <property type="project" value="InterPro"/>
</dbReference>
<evidence type="ECO:0000259" key="2">
    <source>
        <dbReference type="PROSITE" id="PS50994"/>
    </source>
</evidence>
<comment type="caution">
    <text evidence="3">The sequence shown here is derived from an EMBL/GenBank/DDBJ whole genome shotgun (WGS) entry which is preliminary data.</text>
</comment>
<dbReference type="InterPro" id="IPR001584">
    <property type="entry name" value="Integrase_cat-core"/>
</dbReference>